<accession>A0A7J7XWZ5</accession>
<sequence>MLYENDPVKTAKVECGDFYNTGDKVTIDEEGYIWFLGRDDDIINASGYRIGPAEVESALAEHPAVAESAVVSSPDPIRGQVVKAFIVLTPQFLSHDPDQLAKELQEHVKAVTAPYKYPRKVEFVPELPKTITGKIKRSELREKESSQMQRQ</sequence>
<evidence type="ECO:0000256" key="2">
    <source>
        <dbReference type="ARBA" id="ARBA00022598"/>
    </source>
</evidence>
<dbReference type="EMBL" id="JABWUV010000005">
    <property type="protein sequence ID" value="KAF6354202.1"/>
    <property type="molecule type" value="Genomic_DNA"/>
</dbReference>
<dbReference type="AlphaFoldDB" id="A0A7J7XWZ5"/>
<dbReference type="GO" id="GO:0004321">
    <property type="term" value="F:fatty-acyl-CoA synthase activity"/>
    <property type="evidence" value="ECO:0007669"/>
    <property type="project" value="TreeGrafter"/>
</dbReference>
<dbReference type="GO" id="GO:0006637">
    <property type="term" value="P:acyl-CoA metabolic process"/>
    <property type="evidence" value="ECO:0007669"/>
    <property type="project" value="TreeGrafter"/>
</dbReference>
<proteinExistence type="inferred from homology"/>
<comment type="similarity">
    <text evidence="1">Belongs to the ATP-dependent AMP-binding enzyme family.</text>
</comment>
<dbReference type="Gene3D" id="3.40.50.12780">
    <property type="entry name" value="N-terminal domain of ligase-like"/>
    <property type="match status" value="1"/>
</dbReference>
<keyword evidence="3" id="KW-0547">Nucleotide-binding</keyword>
<dbReference type="InterPro" id="IPR051087">
    <property type="entry name" value="Mitochondrial_ACSM"/>
</dbReference>
<dbReference type="InterPro" id="IPR042099">
    <property type="entry name" value="ANL_N_sf"/>
</dbReference>
<protein>
    <submittedName>
        <fullName evidence="7">Acyl-CoA synthetase medium chain family member 1</fullName>
    </submittedName>
</protein>
<reference evidence="7 8" key="1">
    <citation type="journal article" date="2020" name="Nature">
        <title>Six reference-quality genomes reveal evolution of bat adaptations.</title>
        <authorList>
            <person name="Jebb D."/>
            <person name="Huang Z."/>
            <person name="Pippel M."/>
            <person name="Hughes G.M."/>
            <person name="Lavrichenko K."/>
            <person name="Devanna P."/>
            <person name="Winkler S."/>
            <person name="Jermiin L.S."/>
            <person name="Skirmuntt E.C."/>
            <person name="Katzourakis A."/>
            <person name="Burkitt-Gray L."/>
            <person name="Ray D.A."/>
            <person name="Sullivan K.A.M."/>
            <person name="Roscito J.G."/>
            <person name="Kirilenko B.M."/>
            <person name="Davalos L.M."/>
            <person name="Corthals A.P."/>
            <person name="Power M.L."/>
            <person name="Jones G."/>
            <person name="Ransome R.D."/>
            <person name="Dechmann D.K.N."/>
            <person name="Locatelli A.G."/>
            <person name="Puechmaille S.J."/>
            <person name="Fedrigo O."/>
            <person name="Jarvis E.D."/>
            <person name="Hiller M."/>
            <person name="Vernes S.C."/>
            <person name="Myers E.W."/>
            <person name="Teeling E.C."/>
        </authorList>
    </citation>
    <scope>NUCLEOTIDE SEQUENCE [LARGE SCALE GENOMIC DNA]</scope>
    <source>
        <strain evidence="7">MMyoMyo1</strain>
        <tissue evidence="7">Flight muscle</tissue>
    </source>
</reference>
<gene>
    <name evidence="7" type="ORF">mMyoMyo1_000234</name>
</gene>
<keyword evidence="8" id="KW-1185">Reference proteome</keyword>
<dbReference type="PANTHER" id="PTHR43605:SF5">
    <property type="entry name" value="ACYL-COENZYME A SYNTHETASE ACSM1, MITOCHONDRIAL"/>
    <property type="match status" value="1"/>
</dbReference>
<evidence type="ECO:0000256" key="5">
    <source>
        <dbReference type="ARBA" id="ARBA00022840"/>
    </source>
</evidence>
<dbReference type="GO" id="GO:0015645">
    <property type="term" value="F:fatty acid ligase activity"/>
    <property type="evidence" value="ECO:0007669"/>
    <property type="project" value="TreeGrafter"/>
</dbReference>
<keyword evidence="5" id="KW-0067">ATP-binding</keyword>
<dbReference type="GO" id="GO:0006633">
    <property type="term" value="P:fatty acid biosynthetic process"/>
    <property type="evidence" value="ECO:0007669"/>
    <property type="project" value="TreeGrafter"/>
</dbReference>
<feature type="domain" description="AMP-binding enzyme C-terminal" evidence="6">
    <location>
        <begin position="54"/>
        <end position="134"/>
    </location>
</feature>
<dbReference type="InterPro" id="IPR025110">
    <property type="entry name" value="AMP-bd_C"/>
</dbReference>
<dbReference type="Proteomes" id="UP000527355">
    <property type="component" value="Unassembled WGS sequence"/>
</dbReference>
<dbReference type="GO" id="GO:0016405">
    <property type="term" value="F:CoA-ligase activity"/>
    <property type="evidence" value="ECO:0007669"/>
    <property type="project" value="UniProtKB-ARBA"/>
</dbReference>
<dbReference type="Pfam" id="PF13193">
    <property type="entry name" value="AMP-binding_C"/>
    <property type="match status" value="1"/>
</dbReference>
<organism evidence="7 8">
    <name type="scientific">Myotis myotis</name>
    <name type="common">Greater mouse-eared bat</name>
    <name type="synonym">Vespertilio myotis</name>
    <dbReference type="NCBI Taxonomy" id="51298"/>
    <lineage>
        <taxon>Eukaryota</taxon>
        <taxon>Metazoa</taxon>
        <taxon>Chordata</taxon>
        <taxon>Craniata</taxon>
        <taxon>Vertebrata</taxon>
        <taxon>Euteleostomi</taxon>
        <taxon>Mammalia</taxon>
        <taxon>Eutheria</taxon>
        <taxon>Laurasiatheria</taxon>
        <taxon>Chiroptera</taxon>
        <taxon>Yangochiroptera</taxon>
        <taxon>Vespertilionidae</taxon>
        <taxon>Myotis</taxon>
    </lineage>
</organism>
<comment type="caution">
    <text evidence="7">The sequence shown here is derived from an EMBL/GenBank/DDBJ whole genome shotgun (WGS) entry which is preliminary data.</text>
</comment>
<evidence type="ECO:0000313" key="8">
    <source>
        <dbReference type="Proteomes" id="UP000527355"/>
    </source>
</evidence>
<dbReference type="InterPro" id="IPR045851">
    <property type="entry name" value="AMP-bd_C_sf"/>
</dbReference>
<dbReference type="PANTHER" id="PTHR43605">
    <property type="entry name" value="ACYL-COENZYME A SYNTHETASE"/>
    <property type="match status" value="1"/>
</dbReference>
<name>A0A7J7XWZ5_MYOMY</name>
<dbReference type="GO" id="GO:0005524">
    <property type="term" value="F:ATP binding"/>
    <property type="evidence" value="ECO:0007669"/>
    <property type="project" value="UniProtKB-KW"/>
</dbReference>
<dbReference type="SUPFAM" id="SSF56801">
    <property type="entry name" value="Acetyl-CoA synthetase-like"/>
    <property type="match status" value="1"/>
</dbReference>
<evidence type="ECO:0000256" key="1">
    <source>
        <dbReference type="ARBA" id="ARBA00006432"/>
    </source>
</evidence>
<evidence type="ECO:0000259" key="6">
    <source>
        <dbReference type="Pfam" id="PF13193"/>
    </source>
</evidence>
<dbReference type="Gene3D" id="3.30.300.30">
    <property type="match status" value="1"/>
</dbReference>
<keyword evidence="4" id="KW-0443">Lipid metabolism</keyword>
<dbReference type="GO" id="GO:0005759">
    <property type="term" value="C:mitochondrial matrix"/>
    <property type="evidence" value="ECO:0007669"/>
    <property type="project" value="TreeGrafter"/>
</dbReference>
<evidence type="ECO:0000256" key="3">
    <source>
        <dbReference type="ARBA" id="ARBA00022741"/>
    </source>
</evidence>
<keyword evidence="4" id="KW-0276">Fatty acid metabolism</keyword>
<evidence type="ECO:0000313" key="7">
    <source>
        <dbReference type="EMBL" id="KAF6354202.1"/>
    </source>
</evidence>
<evidence type="ECO:0000256" key="4">
    <source>
        <dbReference type="ARBA" id="ARBA00022832"/>
    </source>
</evidence>
<keyword evidence="2" id="KW-0436">Ligase</keyword>
<dbReference type="FunFam" id="3.30.300.30:FF:000005">
    <property type="entry name" value="Acyl-coenzyme A synthetase ACSM5, mitochondrial"/>
    <property type="match status" value="1"/>
</dbReference>